<evidence type="ECO:0000313" key="10">
    <source>
        <dbReference type="Proteomes" id="UP000675431"/>
    </source>
</evidence>
<feature type="transmembrane region" description="Helical" evidence="7">
    <location>
        <begin position="360"/>
        <end position="381"/>
    </location>
</feature>
<dbReference type="GO" id="GO:0022857">
    <property type="term" value="F:transmembrane transporter activity"/>
    <property type="evidence" value="ECO:0007669"/>
    <property type="project" value="InterPro"/>
</dbReference>
<feature type="transmembrane region" description="Helical" evidence="7">
    <location>
        <begin position="129"/>
        <end position="151"/>
    </location>
</feature>
<sequence>MPKQVWILIIATSINVTGASFIWPLNTIYMHNELGESLTFAGLILMFNQGAAIVGNLIGGTLFDKIGGYRTILSGGALTLISAIMLTQFHSLVPYSILLITMGLGSGVIVPAMYAMATSVWPEGGRRSFNAIYVAQNVGVALGASLGGFVAYYSFSYIFWANASLFILFYLLVYFTFKPMEKKVDANAYSTVFSTGITIKNRKSFLALGFLSIGFFIAWVAYTQWQTTIASYTQDLGIPIDRYSILWTINGAMIIAGQPLMKLITRWITSPKMQIVVGNAIFLSSFIYILKAESFAEFAIGMVILTFGEMFVWPAVPTIAGSLAPEGRTGFYQGIINSVATAGRMTGPAFGGLIVDHYSIHVLFIILALLLLLPFLSIYLLSLTEKRIETDSDPVGQIE</sequence>
<feature type="domain" description="Major facilitator superfamily (MFS) profile" evidence="8">
    <location>
        <begin position="4"/>
        <end position="386"/>
    </location>
</feature>
<dbReference type="PANTHER" id="PTHR23517">
    <property type="entry name" value="RESISTANCE PROTEIN MDTM, PUTATIVE-RELATED-RELATED"/>
    <property type="match status" value="1"/>
</dbReference>
<evidence type="ECO:0000259" key="8">
    <source>
        <dbReference type="PROSITE" id="PS50850"/>
    </source>
</evidence>
<keyword evidence="3" id="KW-1003">Cell membrane</keyword>
<proteinExistence type="predicted"/>
<feature type="transmembrane region" description="Helical" evidence="7">
    <location>
        <begin position="205"/>
        <end position="222"/>
    </location>
</feature>
<gene>
    <name evidence="9" type="ORF">KC820_05920</name>
</gene>
<feature type="transmembrane region" description="Helical" evidence="7">
    <location>
        <begin position="242"/>
        <end position="261"/>
    </location>
</feature>
<dbReference type="Gene3D" id="1.20.1250.20">
    <property type="entry name" value="MFS general substrate transporter like domains"/>
    <property type="match status" value="2"/>
</dbReference>
<evidence type="ECO:0000256" key="1">
    <source>
        <dbReference type="ARBA" id="ARBA00004651"/>
    </source>
</evidence>
<dbReference type="InterPro" id="IPR011701">
    <property type="entry name" value="MFS"/>
</dbReference>
<evidence type="ECO:0000256" key="3">
    <source>
        <dbReference type="ARBA" id="ARBA00022475"/>
    </source>
</evidence>
<feature type="transmembrane region" description="Helical" evidence="7">
    <location>
        <begin position="37"/>
        <end position="59"/>
    </location>
</feature>
<keyword evidence="4 7" id="KW-0812">Transmembrane</keyword>
<evidence type="ECO:0000256" key="7">
    <source>
        <dbReference type="SAM" id="Phobius"/>
    </source>
</evidence>
<feature type="transmembrane region" description="Helical" evidence="7">
    <location>
        <begin position="5"/>
        <end position="25"/>
    </location>
</feature>
<dbReference type="PROSITE" id="PS50850">
    <property type="entry name" value="MFS"/>
    <property type="match status" value="1"/>
</dbReference>
<dbReference type="InterPro" id="IPR020846">
    <property type="entry name" value="MFS_dom"/>
</dbReference>
<evidence type="ECO:0000256" key="2">
    <source>
        <dbReference type="ARBA" id="ARBA00022448"/>
    </source>
</evidence>
<feature type="transmembrane region" description="Helical" evidence="7">
    <location>
        <begin position="157"/>
        <end position="177"/>
    </location>
</feature>
<organism evidence="9 10">
    <name type="scientific">Allobacillus saliphilus</name>
    <dbReference type="NCBI Taxonomy" id="2912308"/>
    <lineage>
        <taxon>Bacteria</taxon>
        <taxon>Bacillati</taxon>
        <taxon>Bacillota</taxon>
        <taxon>Bacilli</taxon>
        <taxon>Bacillales</taxon>
        <taxon>Bacillaceae</taxon>
        <taxon>Allobacillus</taxon>
    </lineage>
</organism>
<dbReference type="Pfam" id="PF07690">
    <property type="entry name" value="MFS_1"/>
    <property type="match status" value="1"/>
</dbReference>
<dbReference type="GO" id="GO:0005886">
    <property type="term" value="C:plasma membrane"/>
    <property type="evidence" value="ECO:0007669"/>
    <property type="project" value="UniProtKB-SubCell"/>
</dbReference>
<protein>
    <submittedName>
        <fullName evidence="9">MFS transporter</fullName>
    </submittedName>
</protein>
<dbReference type="EMBL" id="JAGSIE010000015">
    <property type="protein sequence ID" value="MBR7553691.1"/>
    <property type="molecule type" value="Genomic_DNA"/>
</dbReference>
<reference evidence="9 10" key="1">
    <citation type="submission" date="2021-04" db="EMBL/GenBank/DDBJ databases">
        <title>Allobacillus sp. nov. SKP8-2 isolated from shrimp paste.</title>
        <authorList>
            <person name="Tanasupawat S."/>
            <person name="Yiamsombat S."/>
            <person name="Kanchanasin P."/>
            <person name="Kuncharoen N."/>
        </authorList>
    </citation>
    <scope>NUCLEOTIDE SEQUENCE [LARGE SCALE GENOMIC DNA]</scope>
    <source>
        <strain evidence="9 10">SKP8-2</strain>
    </source>
</reference>
<keyword evidence="5 7" id="KW-1133">Transmembrane helix</keyword>
<keyword evidence="10" id="KW-1185">Reference proteome</keyword>
<comment type="subcellular location">
    <subcellularLocation>
        <location evidence="1">Cell membrane</location>
        <topology evidence="1">Multi-pass membrane protein</topology>
    </subcellularLocation>
</comment>
<evidence type="ECO:0000313" key="9">
    <source>
        <dbReference type="EMBL" id="MBR7553691.1"/>
    </source>
</evidence>
<keyword evidence="6 7" id="KW-0472">Membrane</keyword>
<evidence type="ECO:0000256" key="5">
    <source>
        <dbReference type="ARBA" id="ARBA00022989"/>
    </source>
</evidence>
<dbReference type="InterPro" id="IPR050171">
    <property type="entry name" value="MFS_Transporters"/>
</dbReference>
<name>A0A941HSG3_9BACI</name>
<keyword evidence="2" id="KW-0813">Transport</keyword>
<dbReference type="AlphaFoldDB" id="A0A941HSG3"/>
<feature type="transmembrane region" description="Helical" evidence="7">
    <location>
        <begin position="71"/>
        <end position="89"/>
    </location>
</feature>
<feature type="transmembrane region" description="Helical" evidence="7">
    <location>
        <begin position="95"/>
        <end position="117"/>
    </location>
</feature>
<dbReference type="Proteomes" id="UP000675431">
    <property type="component" value="Unassembled WGS sequence"/>
</dbReference>
<dbReference type="RefSeq" id="WP_212369196.1">
    <property type="nucleotide sequence ID" value="NZ_JAGSIE010000015.1"/>
</dbReference>
<dbReference type="PANTHER" id="PTHR23517:SF10">
    <property type="entry name" value="MAJOR FACILITATOR SUPERFAMILY (MFS) PROFILE DOMAIN-CONTAINING PROTEIN"/>
    <property type="match status" value="1"/>
</dbReference>
<evidence type="ECO:0000256" key="6">
    <source>
        <dbReference type="ARBA" id="ARBA00023136"/>
    </source>
</evidence>
<comment type="caution">
    <text evidence="9">The sequence shown here is derived from an EMBL/GenBank/DDBJ whole genome shotgun (WGS) entry which is preliminary data.</text>
</comment>
<accession>A0A941HSG3</accession>
<evidence type="ECO:0000256" key="4">
    <source>
        <dbReference type="ARBA" id="ARBA00022692"/>
    </source>
</evidence>
<dbReference type="CDD" id="cd17329">
    <property type="entry name" value="MFS_MdtH_MDR_like"/>
    <property type="match status" value="1"/>
</dbReference>
<dbReference type="SUPFAM" id="SSF103473">
    <property type="entry name" value="MFS general substrate transporter"/>
    <property type="match status" value="1"/>
</dbReference>
<dbReference type="InterPro" id="IPR036259">
    <property type="entry name" value="MFS_trans_sf"/>
</dbReference>